<feature type="transmembrane region" description="Helical" evidence="7">
    <location>
        <begin position="419"/>
        <end position="437"/>
    </location>
</feature>
<evidence type="ECO:0000313" key="9">
    <source>
        <dbReference type="Proteomes" id="UP000063953"/>
    </source>
</evidence>
<dbReference type="NCBIfam" id="TIGR00797">
    <property type="entry name" value="matE"/>
    <property type="match status" value="1"/>
</dbReference>
<dbReference type="PANTHER" id="PTHR43298:SF2">
    <property type="entry name" value="FMN_FAD EXPORTER YEEO-RELATED"/>
    <property type="match status" value="1"/>
</dbReference>
<reference evidence="8 9" key="1">
    <citation type="journal article" date="2015" name="Genome Announc.">
        <title>Genome Sequences of Oblitimonas alkaliphila gen. nov. sp. nov. (Proposed), a Novel Bacterium of the Pseudomonadaceae Family.</title>
        <authorList>
            <person name="Lauer A.C."/>
            <person name="Nicholson A.C."/>
            <person name="Humrighouse B.W."/>
            <person name="Emery B."/>
            <person name="Drobish A."/>
            <person name="Juieng P."/>
            <person name="Loparev V."/>
            <person name="McQuiston J.R."/>
        </authorList>
    </citation>
    <scope>NUCLEOTIDE SEQUENCE [LARGE SCALE GENOMIC DNA]</scope>
    <source>
        <strain evidence="8 9">E5571</strain>
    </source>
</reference>
<dbReference type="PANTHER" id="PTHR43298">
    <property type="entry name" value="MULTIDRUG RESISTANCE PROTEIN NORM-RELATED"/>
    <property type="match status" value="1"/>
</dbReference>
<feature type="transmembrane region" description="Helical" evidence="7">
    <location>
        <begin position="397"/>
        <end position="413"/>
    </location>
</feature>
<feature type="transmembrane region" description="Helical" evidence="7">
    <location>
        <begin position="364"/>
        <end position="385"/>
    </location>
</feature>
<keyword evidence="4 7" id="KW-0812">Transmembrane</keyword>
<dbReference type="InterPro" id="IPR044644">
    <property type="entry name" value="DinF-like"/>
</dbReference>
<evidence type="ECO:0000256" key="3">
    <source>
        <dbReference type="ARBA" id="ARBA00022448"/>
    </source>
</evidence>
<keyword evidence="5 7" id="KW-1133">Transmembrane helix</keyword>
<comment type="similarity">
    <text evidence="2">Belongs to the multi antimicrobial extrusion (MATE) (TC 2.A.66.1) family.</text>
</comment>
<evidence type="ECO:0000256" key="1">
    <source>
        <dbReference type="ARBA" id="ARBA00004141"/>
    </source>
</evidence>
<dbReference type="RefSeq" id="WP_053101902.1">
    <property type="nucleotide sequence ID" value="NZ_CP012365.1"/>
</dbReference>
<gene>
    <name evidence="8" type="ORF">AKN88_04115</name>
</gene>
<proteinExistence type="inferred from homology"/>
<evidence type="ECO:0000256" key="6">
    <source>
        <dbReference type="ARBA" id="ARBA00023136"/>
    </source>
</evidence>
<name>A0A0K1XHB1_9GAMM</name>
<feature type="transmembrane region" description="Helical" evidence="7">
    <location>
        <begin position="99"/>
        <end position="123"/>
    </location>
</feature>
<keyword evidence="6 7" id="KW-0472">Membrane</keyword>
<evidence type="ECO:0000256" key="5">
    <source>
        <dbReference type="ARBA" id="ARBA00022989"/>
    </source>
</evidence>
<feature type="transmembrane region" description="Helical" evidence="7">
    <location>
        <begin position="21"/>
        <end position="42"/>
    </location>
</feature>
<feature type="transmembrane region" description="Helical" evidence="7">
    <location>
        <begin position="54"/>
        <end position="78"/>
    </location>
</feature>
<dbReference type="PATRIC" id="fig|1698449.3.peg.826"/>
<keyword evidence="9" id="KW-1185">Reference proteome</keyword>
<dbReference type="GO" id="GO:0005886">
    <property type="term" value="C:plasma membrane"/>
    <property type="evidence" value="ECO:0007669"/>
    <property type="project" value="TreeGrafter"/>
</dbReference>
<dbReference type="InterPro" id="IPR050222">
    <property type="entry name" value="MATE_MdtK"/>
</dbReference>
<evidence type="ECO:0000256" key="7">
    <source>
        <dbReference type="SAM" id="Phobius"/>
    </source>
</evidence>
<accession>A0A0K1XHB1</accession>
<dbReference type="GO" id="GO:0042910">
    <property type="term" value="F:xenobiotic transmembrane transporter activity"/>
    <property type="evidence" value="ECO:0007669"/>
    <property type="project" value="InterPro"/>
</dbReference>
<protein>
    <submittedName>
        <fullName evidence="8">XRE family transcriptional regulator</fullName>
    </submittedName>
</protein>
<dbReference type="AlphaFoldDB" id="A0A0K1XHB1"/>
<comment type="subcellular location">
    <subcellularLocation>
        <location evidence="1">Membrane</location>
        <topology evidence="1">Multi-pass membrane protein</topology>
    </subcellularLocation>
</comment>
<organism evidence="8 9">
    <name type="scientific">Thiopseudomonas alkaliphila</name>
    <dbReference type="NCBI Taxonomy" id="1697053"/>
    <lineage>
        <taxon>Bacteria</taxon>
        <taxon>Pseudomonadati</taxon>
        <taxon>Pseudomonadota</taxon>
        <taxon>Gammaproteobacteria</taxon>
        <taxon>Pseudomonadales</taxon>
        <taxon>Pseudomonadaceae</taxon>
        <taxon>Thiopseudomonas</taxon>
    </lineage>
</organism>
<evidence type="ECO:0000256" key="4">
    <source>
        <dbReference type="ARBA" id="ARBA00022692"/>
    </source>
</evidence>
<evidence type="ECO:0000313" key="8">
    <source>
        <dbReference type="EMBL" id="AKX60552.1"/>
    </source>
</evidence>
<dbReference type="InterPro" id="IPR002528">
    <property type="entry name" value="MATE_fam"/>
</dbReference>
<dbReference type="EMBL" id="CP012365">
    <property type="protein sequence ID" value="AKX60552.1"/>
    <property type="molecule type" value="Genomic_DNA"/>
</dbReference>
<feature type="transmembrane region" description="Helical" evidence="7">
    <location>
        <begin position="143"/>
        <end position="164"/>
    </location>
</feature>
<evidence type="ECO:0000256" key="2">
    <source>
        <dbReference type="ARBA" id="ARBA00010199"/>
    </source>
</evidence>
<feature type="transmembrane region" description="Helical" evidence="7">
    <location>
        <begin position="204"/>
        <end position="225"/>
    </location>
</feature>
<dbReference type="STRING" id="1697053.AKN87_06110"/>
<feature type="transmembrane region" description="Helical" evidence="7">
    <location>
        <begin position="171"/>
        <end position="192"/>
    </location>
</feature>
<dbReference type="Pfam" id="PF01554">
    <property type="entry name" value="MatE"/>
    <property type="match status" value="2"/>
</dbReference>
<dbReference type="GO" id="GO:0015297">
    <property type="term" value="F:antiporter activity"/>
    <property type="evidence" value="ECO:0007669"/>
    <property type="project" value="InterPro"/>
</dbReference>
<feature type="transmembrane region" description="Helical" evidence="7">
    <location>
        <begin position="321"/>
        <end position="344"/>
    </location>
</feature>
<sequence>MIKRGRAWLQDAWQHADTKQKIWALAIPMILSNLSVPLVALVDSAVVGRLPHAYQLGAVAVGGTIYTLLVWVFGFLRMGSTGFAAQAAGRKDQCGLQQVLIQGLLLAGLLAVLLIALAEPIFALALTLMQPSEELHQVAQQYFFIRLWGLPAALATHALAGWFLGAQNARAAFWMLVICNLLNIVLDIWFVFGLHWQVAGAARASVIAEWSGVGLGLFLAARVAGKIKWQQILPRLKVWQSWQALLSVNRDILIRSLALQGVFFMVTVQGTRLGDATVAANALLLNGLMICSYALDGLAHALEALTGHALGAKDRIALRRALLLVLLYSLAASLIFAVLFSLFGHYFIALQTDQAAVQAAAQPYLIYLAVLPLVAVWSYVLDGLFIGATQARAMRNAMLLAVLTCLPVAWLLQRFENHGLWLAFLLFMLLRSVYLVAPAQQLFRRISD</sequence>
<dbReference type="Proteomes" id="UP000063953">
    <property type="component" value="Chromosome"/>
</dbReference>
<keyword evidence="3" id="KW-0813">Transport</keyword>
<dbReference type="CDD" id="cd13136">
    <property type="entry name" value="MATE_DinF_like"/>
    <property type="match status" value="1"/>
</dbReference>